<dbReference type="InParanoid" id="A0A1C7N7G2"/>
<dbReference type="STRING" id="101091.A0A1C7N7G2"/>
<keyword evidence="2" id="KW-0732">Signal</keyword>
<dbReference type="EMBL" id="LUGH01000435">
    <property type="protein sequence ID" value="OBZ85080.1"/>
    <property type="molecule type" value="Genomic_DNA"/>
</dbReference>
<reference evidence="3 4" key="1">
    <citation type="submission" date="2016-03" db="EMBL/GenBank/DDBJ databases">
        <title>Choanephora cucurbitarum.</title>
        <authorList>
            <person name="Min B."/>
            <person name="Park H."/>
            <person name="Park J.-H."/>
            <person name="Shin H.-D."/>
            <person name="Choi I.-G."/>
        </authorList>
    </citation>
    <scope>NUCLEOTIDE SEQUENCE [LARGE SCALE GENOMIC DNA]</scope>
    <source>
        <strain evidence="3 4">KUS-F28377</strain>
    </source>
</reference>
<protein>
    <recommendedName>
        <fullName evidence="5">Coth protein-domain-containing protein</fullName>
    </recommendedName>
</protein>
<dbReference type="InterPro" id="IPR014867">
    <property type="entry name" value="Spore_coat_CotH_CotH2/3/7"/>
</dbReference>
<dbReference type="PANTHER" id="PTHR40050">
    <property type="entry name" value="INNER SPORE COAT PROTEIN H"/>
    <property type="match status" value="1"/>
</dbReference>
<dbReference type="Proteomes" id="UP000093000">
    <property type="component" value="Unassembled WGS sequence"/>
</dbReference>
<keyword evidence="4" id="KW-1185">Reference proteome</keyword>
<evidence type="ECO:0000256" key="2">
    <source>
        <dbReference type="SAM" id="SignalP"/>
    </source>
</evidence>
<feature type="region of interest" description="Disordered" evidence="1">
    <location>
        <begin position="564"/>
        <end position="602"/>
    </location>
</feature>
<evidence type="ECO:0000313" key="3">
    <source>
        <dbReference type="EMBL" id="OBZ85080.1"/>
    </source>
</evidence>
<proteinExistence type="predicted"/>
<evidence type="ECO:0008006" key="5">
    <source>
        <dbReference type="Google" id="ProtNLM"/>
    </source>
</evidence>
<evidence type="ECO:0000256" key="1">
    <source>
        <dbReference type="SAM" id="MobiDB-lite"/>
    </source>
</evidence>
<feature type="signal peptide" evidence="2">
    <location>
        <begin position="1"/>
        <end position="19"/>
    </location>
</feature>
<organism evidence="3 4">
    <name type="scientific">Choanephora cucurbitarum</name>
    <dbReference type="NCBI Taxonomy" id="101091"/>
    <lineage>
        <taxon>Eukaryota</taxon>
        <taxon>Fungi</taxon>
        <taxon>Fungi incertae sedis</taxon>
        <taxon>Mucoromycota</taxon>
        <taxon>Mucoromycotina</taxon>
        <taxon>Mucoromycetes</taxon>
        <taxon>Mucorales</taxon>
        <taxon>Mucorineae</taxon>
        <taxon>Choanephoraceae</taxon>
        <taxon>Choanephoroideae</taxon>
        <taxon>Choanephora</taxon>
    </lineage>
</organism>
<dbReference type="AlphaFoldDB" id="A0A1C7N7G2"/>
<comment type="caution">
    <text evidence="3">The sequence shown here is derived from an EMBL/GenBank/DDBJ whole genome shotgun (WGS) entry which is preliminary data.</text>
</comment>
<accession>A0A1C7N7G2</accession>
<sequence>MKFIALSTLVSLALSGALAADVQYSVVAFPSGNQGVSVSVGGKTVALQKSSAHPNLFTGTAPFGDTYQYVITDGQNNQAESTTRKLAAGVTTTGNEFFNRSQTVFNVPSLPQAYNPQYPTLFTNLNKSNEIATIIMTVNSTALDAFNKDPTAKHDDAQVTDFAYISNKEVYTLQNGGLSTSGQSTKDFSKQSWAIDFNKYNKNATTKNLLFGRTVLKLRAEETDATFAREKLTLDMLAAAGGATLSSSWTRVFINNEPYGLFLLMDDASTHFIDAVLHGGDFKSSNTGVTYKGNALSPEVEGNLVYVGDDATKYSEDIYKLADNGEDKSISKKNNSQTKIIDFCKRLSEVNVQDATDAQHPGSIANLVDPQNTLIHLAINYLIGSWDGFWYQASNYYLNNDLATNKWTLITYDFDEVFGNGVEDENMNTVSYKNYSRSGSKRPLVEAFINNKYYDGLFQDTLKTIVKRFFKPSTVDPLLQAWSDMLKEDIAWTRTIAGKSQGTKTTYTVKEFEDGLLGNSTSSISQWVSKRVSSLTTQLNFTDKDDLPALAAYTQGTHLDANGNVVSNNSNATASTNGSNAGGNSSNASSGNSGSSNAASKSGSATSAANSLKITSASLLFAAGLAVVLN</sequence>
<evidence type="ECO:0000313" key="4">
    <source>
        <dbReference type="Proteomes" id="UP000093000"/>
    </source>
</evidence>
<name>A0A1C7N7G2_9FUNG</name>
<dbReference type="PANTHER" id="PTHR40050:SF1">
    <property type="entry name" value="INNER SPORE COAT PROTEIN H"/>
    <property type="match status" value="1"/>
</dbReference>
<gene>
    <name evidence="3" type="ORF">A0J61_06868</name>
</gene>
<dbReference type="Pfam" id="PF08757">
    <property type="entry name" value="CotH"/>
    <property type="match status" value="1"/>
</dbReference>
<dbReference type="OrthoDB" id="10267127at2759"/>
<feature type="chain" id="PRO_5008889522" description="Coth protein-domain-containing protein" evidence="2">
    <location>
        <begin position="20"/>
        <end position="630"/>
    </location>
</feature>